<protein>
    <submittedName>
        <fullName evidence="2">YdjY domain-containing protein</fullName>
    </submittedName>
</protein>
<proteinExistence type="predicted"/>
<dbReference type="Proteomes" id="UP001272242">
    <property type="component" value="Unassembled WGS sequence"/>
</dbReference>
<evidence type="ECO:0000256" key="1">
    <source>
        <dbReference type="SAM" id="SignalP"/>
    </source>
</evidence>
<reference evidence="3" key="1">
    <citation type="journal article" date="2023" name="Mar. Drugs">
        <title>Gemmata algarum, a Novel Planctomycete Isolated from an Algal Mat, Displays Antimicrobial Activity.</title>
        <authorList>
            <person name="Kumar G."/>
            <person name="Kallscheuer N."/>
            <person name="Kashif M."/>
            <person name="Ahamad S."/>
            <person name="Jagadeeshwari U."/>
            <person name="Pannikurungottu S."/>
            <person name="Haufschild T."/>
            <person name="Kabuu M."/>
            <person name="Sasikala C."/>
            <person name="Jogler C."/>
            <person name="Ramana C."/>
        </authorList>
    </citation>
    <scope>NUCLEOTIDE SEQUENCE [LARGE SCALE GENOMIC DNA]</scope>
    <source>
        <strain evidence="3">JC673</strain>
    </source>
</reference>
<dbReference type="EMBL" id="JAXBLV010000196">
    <property type="protein sequence ID" value="MDY3561560.1"/>
    <property type="molecule type" value="Genomic_DNA"/>
</dbReference>
<feature type="signal peptide" evidence="1">
    <location>
        <begin position="1"/>
        <end position="23"/>
    </location>
</feature>
<evidence type="ECO:0000313" key="3">
    <source>
        <dbReference type="Proteomes" id="UP001272242"/>
    </source>
</evidence>
<accession>A0ABU5F2J4</accession>
<sequence>MLKTTLGCALAALALAAALPVGAQPPEQPKPEELPEYPLLDKANKLVPISPDKKAVFAEVAPDGKDKTKVVRSALACEVCLREGPLEQFLCKKGTKEHEAIVRVDVDAEFVHGAVIAAGGKAGTPTGFVDPKTEEAKYTPATGSRVNVSVHYKYKGKLHTHTAQEWIWDTKKKAPMAHHWVFAGSRFIKDPDNPNAKPYYGANTGDIFSISNFPYSTLEIPAQISKDEAQLTYEAKTDKIPPLGSKVWVLLEVVPEKK</sequence>
<keyword evidence="3" id="KW-1185">Reference proteome</keyword>
<feature type="chain" id="PRO_5045411767" evidence="1">
    <location>
        <begin position="24"/>
        <end position="258"/>
    </location>
</feature>
<keyword evidence="1" id="KW-0732">Signal</keyword>
<name>A0ABU5F2J4_9BACT</name>
<evidence type="ECO:0000313" key="2">
    <source>
        <dbReference type="EMBL" id="MDY3561560.1"/>
    </source>
</evidence>
<comment type="caution">
    <text evidence="2">The sequence shown here is derived from an EMBL/GenBank/DDBJ whole genome shotgun (WGS) entry which is preliminary data.</text>
</comment>
<dbReference type="RefSeq" id="WP_320687953.1">
    <property type="nucleotide sequence ID" value="NZ_JAXBLV010000196.1"/>
</dbReference>
<organism evidence="2 3">
    <name type="scientific">Gemmata algarum</name>
    <dbReference type="NCBI Taxonomy" id="2975278"/>
    <lineage>
        <taxon>Bacteria</taxon>
        <taxon>Pseudomonadati</taxon>
        <taxon>Planctomycetota</taxon>
        <taxon>Planctomycetia</taxon>
        <taxon>Gemmatales</taxon>
        <taxon>Gemmataceae</taxon>
        <taxon>Gemmata</taxon>
    </lineage>
</organism>
<dbReference type="InterPro" id="IPR047750">
    <property type="entry name" value="YdjY-like"/>
</dbReference>
<dbReference type="NCBIfam" id="NF040466">
    <property type="entry name" value="ydjY_domain"/>
    <property type="match status" value="1"/>
</dbReference>
<gene>
    <name evidence="2" type="ORF">R5W23_002838</name>
</gene>